<dbReference type="CDD" id="cd09618">
    <property type="entry name" value="CBM9_like_2"/>
    <property type="match status" value="1"/>
</dbReference>
<dbReference type="Proteomes" id="UP001501456">
    <property type="component" value="Unassembled WGS sequence"/>
</dbReference>
<sequence length="815" mass="92505">MFRILTLALVFLCVTQLTAQDKKVLEISRTNTPPKIDGVLDDAVWQNANEAKGFTQFKPEVGTAENDYQKTIVKATYDNEAIYFSAYLYDKPEEIMKQFNSRDNFGQQDFFGIIINPNNDAQNDTEFFLFPSGNQADAIASPSIGEDFGWNAVWVSAVKIVEDGWIIEAKIPYSTLRFSNQDVQTWGLQFHRHFRSKRSQYTWNPLDPTKGNIGLYHGELRGIKNIEPPTRLSFYPFASAIVETQNGVTEDSYNIGLDIKYGISENFTLDATLIPDFSQAGFDDVQLNLGPFEQQFAEQRQFFTEGVDLFTKGNLFYSRRIGSAPTGSVSKNDNEVVDEFPKTVSMLNAIKISGRTKKGLGIGIFNAITEKTSATVRDTLTGLVRKEVVEPLSNYNILVVDQQFNKNSSVSLINTNVTRNGHFRDANVTGLLLNLNNKSNTYGIDASGKMSSLNLVTGTLTGYSTQFSIGKIGGNYRYSVGHNFADENYDINDMGIIFQNNYSNFSANASYRIFEPTKLFNNMYVGIYGNYNMRYKPNVYAGKNVGVEFNATTKKLHGFGANINLQPGKQLDFFGPRVDGRYFISEDWLSTSAWISSNYNSTFAIDANIGYETLFEPGRDYTSYWYGLSPRIKFNEKFLVVYSFDYDLEEKERGYIHNSYGGAVPDDVILYGQRDQTTIENSLSGSYNFNSYHGLTLTFRNYWSTVTYENDLYELQNNGRLTQESGYTKTDTSNPDVNFNTWNLDFGYSWQFAPGSQLTALYRNQLFNNSSESSKDYFNSLEDLFNQNIKHTFSLKVVYFIDYNNVKNIFSKNNS</sequence>
<feature type="signal peptide" evidence="1">
    <location>
        <begin position="1"/>
        <end position="19"/>
    </location>
</feature>
<reference evidence="5" key="1">
    <citation type="journal article" date="2019" name="Int. J. Syst. Evol. Microbiol.">
        <title>The Global Catalogue of Microorganisms (GCM) 10K type strain sequencing project: providing services to taxonomists for standard genome sequencing and annotation.</title>
        <authorList>
            <consortium name="The Broad Institute Genomics Platform"/>
            <consortium name="The Broad Institute Genome Sequencing Center for Infectious Disease"/>
            <person name="Wu L."/>
            <person name="Ma J."/>
        </authorList>
    </citation>
    <scope>NUCLEOTIDE SEQUENCE [LARGE SCALE GENOMIC DNA]</scope>
    <source>
        <strain evidence="5">JCM 17525</strain>
    </source>
</reference>
<keyword evidence="1" id="KW-0732">Signal</keyword>
<feature type="chain" id="PRO_5046101174" description="Protein with DOMON-like ligand-binding domain protein" evidence="1">
    <location>
        <begin position="20"/>
        <end position="815"/>
    </location>
</feature>
<dbReference type="RefSeq" id="WP_344730843.1">
    <property type="nucleotide sequence ID" value="NZ_BAABBI010000005.1"/>
</dbReference>
<evidence type="ECO:0000313" key="5">
    <source>
        <dbReference type="Proteomes" id="UP001501456"/>
    </source>
</evidence>
<evidence type="ECO:0000256" key="1">
    <source>
        <dbReference type="SAM" id="SignalP"/>
    </source>
</evidence>
<dbReference type="Gene3D" id="2.60.40.1190">
    <property type="match status" value="1"/>
</dbReference>
<gene>
    <name evidence="4" type="ORF">GCM10022271_23930</name>
</gene>
<dbReference type="EMBL" id="BAABBI010000005">
    <property type="protein sequence ID" value="GAA3790758.1"/>
    <property type="molecule type" value="Genomic_DNA"/>
</dbReference>
<dbReference type="Pfam" id="PF06452">
    <property type="entry name" value="CBM9_1"/>
    <property type="match status" value="1"/>
</dbReference>
<dbReference type="Pfam" id="PF19313">
    <property type="entry name" value="DUF5916"/>
    <property type="match status" value="1"/>
</dbReference>
<protein>
    <recommendedName>
        <fullName evidence="6">Protein with DOMON-like ligand-binding domain protein</fullName>
    </recommendedName>
</protein>
<feature type="domain" description="DUF5916" evidence="3">
    <location>
        <begin position="228"/>
        <end position="810"/>
    </location>
</feature>
<comment type="caution">
    <text evidence="4">The sequence shown here is derived from an EMBL/GenBank/DDBJ whole genome shotgun (WGS) entry which is preliminary data.</text>
</comment>
<organism evidence="4 5">
    <name type="scientific">Corallibacter vietnamensis</name>
    <dbReference type="NCBI Taxonomy" id="904130"/>
    <lineage>
        <taxon>Bacteria</taxon>
        <taxon>Pseudomonadati</taxon>
        <taxon>Bacteroidota</taxon>
        <taxon>Flavobacteriia</taxon>
        <taxon>Flavobacteriales</taxon>
        <taxon>Flavobacteriaceae</taxon>
        <taxon>Corallibacter</taxon>
    </lineage>
</organism>
<dbReference type="InterPro" id="IPR010502">
    <property type="entry name" value="Carb-bd_dom_fam9"/>
</dbReference>
<name>A0ABP7HF49_9FLAO</name>
<evidence type="ECO:0000313" key="4">
    <source>
        <dbReference type="EMBL" id="GAA3790758.1"/>
    </source>
</evidence>
<dbReference type="SUPFAM" id="SSF49344">
    <property type="entry name" value="CBD9-like"/>
    <property type="match status" value="1"/>
</dbReference>
<dbReference type="InterPro" id="IPR045670">
    <property type="entry name" value="DUF5916"/>
</dbReference>
<evidence type="ECO:0000259" key="2">
    <source>
        <dbReference type="Pfam" id="PF06452"/>
    </source>
</evidence>
<accession>A0ABP7HF49</accession>
<evidence type="ECO:0000259" key="3">
    <source>
        <dbReference type="Pfam" id="PF19313"/>
    </source>
</evidence>
<keyword evidence="5" id="KW-1185">Reference proteome</keyword>
<proteinExistence type="predicted"/>
<feature type="domain" description="Carbohydrate-binding" evidence="2">
    <location>
        <begin position="36"/>
        <end position="190"/>
    </location>
</feature>
<evidence type="ECO:0008006" key="6">
    <source>
        <dbReference type="Google" id="ProtNLM"/>
    </source>
</evidence>